<dbReference type="GeneID" id="27897852"/>
<dbReference type="AlphaFoldDB" id="M3D3Q6"/>
<protein>
    <recommendedName>
        <fullName evidence="1">F-box domain-containing protein</fullName>
    </recommendedName>
</protein>
<dbReference type="InterPro" id="IPR036047">
    <property type="entry name" value="F-box-like_dom_sf"/>
</dbReference>
<name>M3D3Q6_SPHMS</name>
<keyword evidence="3" id="KW-1185">Reference proteome</keyword>
<dbReference type="PROSITE" id="PS50181">
    <property type="entry name" value="FBOX"/>
    <property type="match status" value="1"/>
</dbReference>
<organism evidence="2 3">
    <name type="scientific">Sphaerulina musiva (strain SO2202)</name>
    <name type="common">Poplar stem canker fungus</name>
    <name type="synonym">Septoria musiva</name>
    <dbReference type="NCBI Taxonomy" id="692275"/>
    <lineage>
        <taxon>Eukaryota</taxon>
        <taxon>Fungi</taxon>
        <taxon>Dikarya</taxon>
        <taxon>Ascomycota</taxon>
        <taxon>Pezizomycotina</taxon>
        <taxon>Dothideomycetes</taxon>
        <taxon>Dothideomycetidae</taxon>
        <taxon>Mycosphaerellales</taxon>
        <taxon>Mycosphaerellaceae</taxon>
        <taxon>Sphaerulina</taxon>
    </lineage>
</organism>
<dbReference type="Proteomes" id="UP000016931">
    <property type="component" value="Unassembled WGS sequence"/>
</dbReference>
<evidence type="ECO:0000259" key="1">
    <source>
        <dbReference type="PROSITE" id="PS50181"/>
    </source>
</evidence>
<proteinExistence type="predicted"/>
<dbReference type="Gene3D" id="1.20.1280.50">
    <property type="match status" value="1"/>
</dbReference>
<dbReference type="Pfam" id="PF12937">
    <property type="entry name" value="F-box-like"/>
    <property type="match status" value="1"/>
</dbReference>
<dbReference type="EMBL" id="KB456264">
    <property type="protein sequence ID" value="EMF12534.1"/>
    <property type="molecule type" value="Genomic_DNA"/>
</dbReference>
<gene>
    <name evidence="2" type="ORF">SEPMUDRAFT_108042</name>
</gene>
<dbReference type="InterPro" id="IPR001810">
    <property type="entry name" value="F-box_dom"/>
</dbReference>
<evidence type="ECO:0000313" key="2">
    <source>
        <dbReference type="EMBL" id="EMF12534.1"/>
    </source>
</evidence>
<accession>M3D3Q6</accession>
<sequence>MSLPQPPPQPPPSLSSLPEELSALIIQALPFQALAALSQTNRKFHRLCDWKLDDWKLDDRKLEWFNRIMNSTLSDPWIFFEKVLESVEDVFSFCKEEKGKERGKSDERVE</sequence>
<dbReference type="RefSeq" id="XP_016760655.1">
    <property type="nucleotide sequence ID" value="XM_016900715.1"/>
</dbReference>
<reference evidence="2 3" key="1">
    <citation type="journal article" date="2012" name="PLoS Pathog.">
        <title>Diverse lifestyles and strategies of plant pathogenesis encoded in the genomes of eighteen Dothideomycetes fungi.</title>
        <authorList>
            <person name="Ohm R.A."/>
            <person name="Feau N."/>
            <person name="Henrissat B."/>
            <person name="Schoch C.L."/>
            <person name="Horwitz B.A."/>
            <person name="Barry K.W."/>
            <person name="Condon B.J."/>
            <person name="Copeland A.C."/>
            <person name="Dhillon B."/>
            <person name="Glaser F."/>
            <person name="Hesse C.N."/>
            <person name="Kosti I."/>
            <person name="LaButti K."/>
            <person name="Lindquist E.A."/>
            <person name="Lucas S."/>
            <person name="Salamov A.A."/>
            <person name="Bradshaw R.E."/>
            <person name="Ciuffetti L."/>
            <person name="Hamelin R.C."/>
            <person name="Kema G.H.J."/>
            <person name="Lawrence C."/>
            <person name="Scott J.A."/>
            <person name="Spatafora J.W."/>
            <person name="Turgeon B.G."/>
            <person name="de Wit P.J.G.M."/>
            <person name="Zhong S."/>
            <person name="Goodwin S.B."/>
            <person name="Grigoriev I.V."/>
        </authorList>
    </citation>
    <scope>NUCLEOTIDE SEQUENCE [LARGE SCALE GENOMIC DNA]</scope>
    <source>
        <strain evidence="2 3">SO2202</strain>
    </source>
</reference>
<evidence type="ECO:0000313" key="3">
    <source>
        <dbReference type="Proteomes" id="UP000016931"/>
    </source>
</evidence>
<dbReference type="SUPFAM" id="SSF81383">
    <property type="entry name" value="F-box domain"/>
    <property type="match status" value="1"/>
</dbReference>
<feature type="domain" description="F-box" evidence="1">
    <location>
        <begin position="11"/>
        <end position="47"/>
    </location>
</feature>
<dbReference type="HOGENOM" id="CLU_2172663_0_0_1"/>